<keyword evidence="4" id="KW-0472">Membrane</keyword>
<feature type="domain" description="SH3" evidence="11">
    <location>
        <begin position="687"/>
        <end position="746"/>
    </location>
</feature>
<keyword evidence="3" id="KW-0597">Phosphoprotein</keyword>
<dbReference type="GO" id="GO:0005886">
    <property type="term" value="C:plasma membrane"/>
    <property type="evidence" value="ECO:0007669"/>
    <property type="project" value="InterPro"/>
</dbReference>
<feature type="region of interest" description="Disordered" evidence="10">
    <location>
        <begin position="19"/>
        <end position="52"/>
    </location>
</feature>
<evidence type="ECO:0000256" key="6">
    <source>
        <dbReference type="ARBA" id="ARBA00062840"/>
    </source>
</evidence>
<protein>
    <recommendedName>
        <fullName evidence="7">FYN-binding protein 2</fullName>
    </recommendedName>
    <alternativeName>
        <fullName evidence="8">Activation-dependent, raft-recruited ADAP-like phosphoprotein</fullName>
    </alternativeName>
</protein>
<keyword evidence="2 9" id="KW-0728">SH3 domain</keyword>
<feature type="region of interest" description="Disordered" evidence="10">
    <location>
        <begin position="423"/>
        <end position="456"/>
    </location>
</feature>
<evidence type="ECO:0000313" key="12">
    <source>
        <dbReference type="EMBL" id="TFK10131.1"/>
    </source>
</evidence>
<evidence type="ECO:0000256" key="2">
    <source>
        <dbReference type="ARBA" id="ARBA00022443"/>
    </source>
</evidence>
<dbReference type="FunFam" id="2.30.30.40:FF:000220">
    <property type="entry name" value="FYN binding protein 2"/>
    <property type="match status" value="1"/>
</dbReference>
<feature type="region of interest" description="Disordered" evidence="10">
    <location>
        <begin position="213"/>
        <end position="264"/>
    </location>
</feature>
<evidence type="ECO:0000256" key="10">
    <source>
        <dbReference type="SAM" id="MobiDB-lite"/>
    </source>
</evidence>
<feature type="compositionally biased region" description="Polar residues" evidence="10">
    <location>
        <begin position="237"/>
        <end position="250"/>
    </location>
</feature>
<dbReference type="PANTHER" id="PTHR16830:SF1">
    <property type="entry name" value="FYN-BINDING PROTEIN 2"/>
    <property type="match status" value="1"/>
</dbReference>
<dbReference type="EMBL" id="QXTE01000044">
    <property type="protein sequence ID" value="TFK10131.1"/>
    <property type="molecule type" value="Genomic_DNA"/>
</dbReference>
<dbReference type="Pfam" id="PF14603">
    <property type="entry name" value="hSH3"/>
    <property type="match status" value="1"/>
</dbReference>
<comment type="function">
    <text evidence="5">Adapter protein that plays a role in T-cell receptor (TCR)-mediated activation of signaling pathways. Required for T-cell activation and integrin-mediated T-cell adhesion in response to TCR stimulation.</text>
</comment>
<dbReference type="Gene3D" id="2.30.30.40">
    <property type="entry name" value="SH3 Domains"/>
    <property type="match status" value="2"/>
</dbReference>
<dbReference type="GO" id="GO:0045121">
    <property type="term" value="C:membrane raft"/>
    <property type="evidence" value="ECO:0007669"/>
    <property type="project" value="UniProtKB-SubCell"/>
</dbReference>
<dbReference type="GO" id="GO:0007229">
    <property type="term" value="P:integrin-mediated signaling pathway"/>
    <property type="evidence" value="ECO:0007669"/>
    <property type="project" value="InterPro"/>
</dbReference>
<feature type="compositionally biased region" description="Basic and acidic residues" evidence="10">
    <location>
        <begin position="279"/>
        <end position="289"/>
    </location>
</feature>
<dbReference type="InterPro" id="IPR036028">
    <property type="entry name" value="SH3-like_dom_sf"/>
</dbReference>
<evidence type="ECO:0000256" key="7">
    <source>
        <dbReference type="ARBA" id="ARBA00068977"/>
    </source>
</evidence>
<evidence type="ECO:0000256" key="3">
    <source>
        <dbReference type="ARBA" id="ARBA00022553"/>
    </source>
</evidence>
<dbReference type="InterPro" id="IPR043443">
    <property type="entry name" value="FYB1/2-like"/>
</dbReference>
<evidence type="ECO:0000259" key="11">
    <source>
        <dbReference type="PROSITE" id="PS50002"/>
    </source>
</evidence>
<dbReference type="InterPro" id="IPR001452">
    <property type="entry name" value="SH3_domain"/>
</dbReference>
<name>A0A4D9EFL3_9SAUR</name>
<dbReference type="OrthoDB" id="5986624at2759"/>
<comment type="subunit">
    <text evidence="6">Interacts with SKAP1, LCK and FYN. The phosphorylated form interacts with LCP2.</text>
</comment>
<feature type="compositionally biased region" description="Basic and acidic residues" evidence="10">
    <location>
        <begin position="435"/>
        <end position="450"/>
    </location>
</feature>
<reference evidence="12 13" key="2">
    <citation type="submission" date="2019-04" db="EMBL/GenBank/DDBJ databases">
        <title>The genome sequence of big-headed turtle.</title>
        <authorList>
            <person name="Gong S."/>
        </authorList>
    </citation>
    <scope>NUCLEOTIDE SEQUENCE [LARGE SCALE GENOMIC DNA]</scope>
    <source>
        <strain evidence="12">DO16091913</strain>
        <tissue evidence="12">Muscle</tissue>
    </source>
</reference>
<dbReference type="Proteomes" id="UP000297703">
    <property type="component" value="Unassembled WGS sequence"/>
</dbReference>
<reference evidence="12 13" key="1">
    <citation type="submission" date="2019-04" db="EMBL/GenBank/DDBJ databases">
        <title>Draft genome of the big-headed turtle Platysternon megacephalum.</title>
        <authorList>
            <person name="Gong S."/>
        </authorList>
    </citation>
    <scope>NUCLEOTIDE SEQUENCE [LARGE SCALE GENOMIC DNA]</scope>
    <source>
        <strain evidence="12">DO16091913</strain>
        <tissue evidence="12">Muscle</tissue>
    </source>
</reference>
<evidence type="ECO:0000256" key="8">
    <source>
        <dbReference type="ARBA" id="ARBA00079345"/>
    </source>
</evidence>
<gene>
    <name evidence="12" type="ORF">DR999_PMT06703</name>
</gene>
<organism evidence="12 13">
    <name type="scientific">Platysternon megacephalum</name>
    <name type="common">big-headed turtle</name>
    <dbReference type="NCBI Taxonomy" id="55544"/>
    <lineage>
        <taxon>Eukaryota</taxon>
        <taxon>Metazoa</taxon>
        <taxon>Chordata</taxon>
        <taxon>Craniata</taxon>
        <taxon>Vertebrata</taxon>
        <taxon>Euteleostomi</taxon>
        <taxon>Archelosauria</taxon>
        <taxon>Testudinata</taxon>
        <taxon>Testudines</taxon>
        <taxon>Cryptodira</taxon>
        <taxon>Durocryptodira</taxon>
        <taxon>Testudinoidea</taxon>
        <taxon>Platysternidae</taxon>
        <taxon>Platysternon</taxon>
    </lineage>
</organism>
<evidence type="ECO:0000256" key="1">
    <source>
        <dbReference type="ARBA" id="ARBA00004285"/>
    </source>
</evidence>
<dbReference type="GO" id="GO:0072659">
    <property type="term" value="P:protein localization to plasma membrane"/>
    <property type="evidence" value="ECO:0007669"/>
    <property type="project" value="TreeGrafter"/>
</dbReference>
<evidence type="ECO:0000313" key="13">
    <source>
        <dbReference type="Proteomes" id="UP000297703"/>
    </source>
</evidence>
<dbReference type="PANTHER" id="PTHR16830">
    <property type="entry name" value="SH2 CONTAINING ADAPTOR PRAM-1 RELATED"/>
    <property type="match status" value="1"/>
</dbReference>
<dbReference type="PROSITE" id="PS50002">
    <property type="entry name" value="SH3"/>
    <property type="match status" value="1"/>
</dbReference>
<comment type="caution">
    <text evidence="12">The sequence shown here is derived from an EMBL/GenBank/DDBJ whole genome shotgun (WGS) entry which is preliminary data.</text>
</comment>
<dbReference type="InterPro" id="IPR029294">
    <property type="entry name" value="hSH3"/>
</dbReference>
<dbReference type="AlphaFoldDB" id="A0A4D9EFL3"/>
<proteinExistence type="predicted"/>
<evidence type="ECO:0000256" key="5">
    <source>
        <dbReference type="ARBA" id="ARBA00060088"/>
    </source>
</evidence>
<accession>A0A4D9EFL3</accession>
<sequence>MPYMEGISDFRALRAKFQNDSNFSNTVPQPPKKLPAESLHLPSSDTKGVSSPRILNQGKVLVSEQKREQFCSAVHSSELMQSKPFVLPRVKHGNLYLAGKNEDPKNKALEGALCGAPPRRDLQKPCPTSCIYQQASVNANSEEELLNSFHHTLQIWESASAQNDRKCAVLPPPQCISGNHSAQPRVLNTTLGAESNKMRSAGKEQVLDFSTQKKSLPASRMHILPQTSSPPRPSRGYKSTEQSPKTTGFSQLAYDPHKPSETSQYLKASEPFLHHAGTERQLDVKDSKPPKVKPLPSVESLGSPPKKPLRPPKVNLGAFRQSAPHVRRRNEIAAVEDDYMAPENAESEELHNYEETISYVKQSGNSLTSCAIQDIADLSSTGIQEHEKKQKTFLFATSSTERVTEDEKKETLKWDLDRERQQQVKKTSKISGSEDMLHKSQIHQDNEGGKNKLQVKQGDTTDVIQTGKWLAKDGVEHSRYVCVGALKADEDTVALSQRILKPMQTSEDVYDDVEDIERAVNQASDAFSSFTSDSFSENKCDELYEDIHNGDYNPIKLDSDRIEKPKQFGKFFKKDIMKLKNAKMKENRRILSSSVPNLDVVSQGNVAYDDIDVDQKDAKEKDDKHKNWKLKFLMPKDKDQTRSSEDTESLSSRNFFKAKKHNIDKRKKVAKEEKLFREKFMYNKKITIVNTAVAHCSVASKGKLDLPITAGEQLDVIDITEENQVICRNSEGKYGYVLLEHLDFRR</sequence>
<comment type="subcellular location">
    <subcellularLocation>
        <location evidence="1">Membrane raft</location>
    </subcellularLocation>
</comment>
<evidence type="ECO:0000256" key="9">
    <source>
        <dbReference type="PROSITE-ProRule" id="PRU00192"/>
    </source>
</evidence>
<feature type="region of interest" description="Disordered" evidence="10">
    <location>
        <begin position="279"/>
        <end position="315"/>
    </location>
</feature>
<dbReference type="GO" id="GO:0050852">
    <property type="term" value="P:T cell receptor signaling pathway"/>
    <property type="evidence" value="ECO:0007669"/>
    <property type="project" value="TreeGrafter"/>
</dbReference>
<keyword evidence="13" id="KW-1185">Reference proteome</keyword>
<evidence type="ECO:0000256" key="4">
    <source>
        <dbReference type="ARBA" id="ARBA00023136"/>
    </source>
</evidence>
<dbReference type="SUPFAM" id="SSF50044">
    <property type="entry name" value="SH3-domain"/>
    <property type="match status" value="1"/>
</dbReference>